<accession>A0A4R0TYE7</accession>
<evidence type="ECO:0000313" key="1">
    <source>
        <dbReference type="EMBL" id="TCE96373.1"/>
    </source>
</evidence>
<gene>
    <name evidence="1" type="ORF">MCC10076_1815</name>
</gene>
<evidence type="ECO:0000313" key="2">
    <source>
        <dbReference type="Proteomes" id="UP000292751"/>
    </source>
</evidence>
<protein>
    <submittedName>
        <fullName evidence="1">Uncharacterized protein</fullName>
    </submittedName>
</protein>
<name>A0A4R0TYE7_BIFLL</name>
<reference evidence="1 2" key="1">
    <citation type="journal article" date="2018" name="Sci. Rep.">
        <title>Genomic diversity and distribution of Bifidobacterium longum subsp. longum across the human lifespan.</title>
        <authorList>
            <person name="Odamaki T."/>
            <person name="Bottacini F."/>
            <person name="Kato K."/>
            <person name="Mitsuyama E."/>
            <person name="Yoshida K."/>
            <person name="Horigome A."/>
            <person name="Xiao J.Z."/>
            <person name="van Sinderen D."/>
        </authorList>
    </citation>
    <scope>NUCLEOTIDE SEQUENCE [LARGE SCALE GENOMIC DNA]</scope>
    <source>
        <strain evidence="1 2">MCC10076</strain>
    </source>
</reference>
<proteinExistence type="predicted"/>
<sequence>MVVNLSAEKREWIRSIAGDARTAYGRLMRSGVLVVSCDNRDDIEIIFPKAKFAHLCGFDYYWDAGKHRLASQELFYDDIVSGDFTYARADYSHRYSDRNVTIQKRRERTRTKVAIAAEVFSGLDTATHVVESAKSDIIIFMGQTMWSLGLGHQRMRDGEETGRYIPASLINDSILSTRVHRGGTSVSAITSLHWK</sequence>
<organism evidence="1 2">
    <name type="scientific">Bifidobacterium longum subsp. longum</name>
    <dbReference type="NCBI Taxonomy" id="1679"/>
    <lineage>
        <taxon>Bacteria</taxon>
        <taxon>Bacillati</taxon>
        <taxon>Actinomycetota</taxon>
        <taxon>Actinomycetes</taxon>
        <taxon>Bifidobacteriales</taxon>
        <taxon>Bifidobacteriaceae</taxon>
        <taxon>Bifidobacterium</taxon>
    </lineage>
</organism>
<dbReference type="EMBL" id="SHRX01000029">
    <property type="protein sequence ID" value="TCE96373.1"/>
    <property type="molecule type" value="Genomic_DNA"/>
</dbReference>
<dbReference type="Proteomes" id="UP000292751">
    <property type="component" value="Unassembled WGS sequence"/>
</dbReference>
<dbReference type="AlphaFoldDB" id="A0A4R0TYE7"/>
<dbReference type="RefSeq" id="WP_131214076.1">
    <property type="nucleotide sequence ID" value="NZ_SHPN01000045.1"/>
</dbReference>
<comment type="caution">
    <text evidence="1">The sequence shown here is derived from an EMBL/GenBank/DDBJ whole genome shotgun (WGS) entry which is preliminary data.</text>
</comment>